<name>A0A409W2N4_9AGAR</name>
<accession>A0A409W2N4</accession>
<feature type="region of interest" description="Disordered" evidence="3">
    <location>
        <begin position="324"/>
        <end position="345"/>
    </location>
</feature>
<feature type="domain" description="XRRM" evidence="4">
    <location>
        <begin position="425"/>
        <end position="578"/>
    </location>
</feature>
<keyword evidence="1 2" id="KW-0694">RNA-binding</keyword>
<dbReference type="Gene3D" id="3.30.70.330">
    <property type="match status" value="2"/>
</dbReference>
<evidence type="ECO:0000259" key="4">
    <source>
        <dbReference type="PROSITE" id="PS51939"/>
    </source>
</evidence>
<dbReference type="InterPro" id="IPR045537">
    <property type="entry name" value="Lar7_xRRM"/>
</dbReference>
<comment type="caution">
    <text evidence="5">The sequence shown here is derived from an EMBL/GenBank/DDBJ whole genome shotgun (WGS) entry which is preliminary data.</text>
</comment>
<feature type="region of interest" description="Disordered" evidence="3">
    <location>
        <begin position="1"/>
        <end position="69"/>
    </location>
</feature>
<evidence type="ECO:0000313" key="5">
    <source>
        <dbReference type="EMBL" id="PPQ72779.1"/>
    </source>
</evidence>
<sequence length="731" mass="81626">MDSTLAFIPRSVNKRGPAPSSHPTGSASVSSLSKASHDGQTHLQARTTISLEQPSKQQPIPLRGHANQSEPNLRELTALVCLALSDYALWLDPDLQRTFQSERLRRENEVFEGDESEGVYSSQAGRDEGGCKSCFTSFWCDAYVSFSSDIPLSYILEHSPVFRLSNPRFSAYPPTLYVKALRAHASDLVVLRLDLSSGVEPSGRTRGSTFASSGLGYQVRRKSQSNLNYTKQDWDQRTLYMENIPPHFRTITGIIQLVSSLLPNNDNEPFTRLQNISFPSHHKDRIGDIPTCKGFALVTLLRIDDAELLAKRWCWNRHTLGDTTQGVSESHHSGSIPLSLADEGSNEVHDEARKFGLRMLSKKSWEGLKAEYLLYRQRLVEEINSFQDDSESRTHIHSGKVENAPAAFSSEDLLATGVKLDVNDPYPYGCLVFLRNVHPETNKTTLRSLFSHLLVSTSDHEHTVDGLGIDYLDYNKGMDNCFIRLKTPAHASRFVHHINSQNLYQQSGLDATGASAPIAGKPETSAASYLRAELILGTREEVYWNKVPERVRRQAVERAVSLSCSFPPAEKKQPQKERIDLPVALDMPYPSNCLVFVRNVHPETNKTTLRTLFTDLIDLLSSSRANMIDYVDFNKGMDNCYLRLSTPAYAGELVEKINSTKIVQTSGLDATGAPGNGPSIQAELVTGKREEIYWEKVPEKIRKQAVEKMAISIPASGSSEEGRVSTRKRKR</sequence>
<dbReference type="InterPro" id="IPR014886">
    <property type="entry name" value="La_xRRM"/>
</dbReference>
<dbReference type="GO" id="GO:0070034">
    <property type="term" value="F:telomerase RNA binding"/>
    <property type="evidence" value="ECO:0007669"/>
    <property type="project" value="InterPro"/>
</dbReference>
<evidence type="ECO:0000256" key="1">
    <source>
        <dbReference type="ARBA" id="ARBA00022884"/>
    </source>
</evidence>
<dbReference type="GO" id="GO:1990904">
    <property type="term" value="C:ribonucleoprotein complex"/>
    <property type="evidence" value="ECO:0007669"/>
    <property type="project" value="UniProtKB-UniRule"/>
</dbReference>
<evidence type="ECO:0000313" key="6">
    <source>
        <dbReference type="Proteomes" id="UP000284842"/>
    </source>
</evidence>
<organism evidence="5 6">
    <name type="scientific">Panaeolus cyanescens</name>
    <dbReference type="NCBI Taxonomy" id="181874"/>
    <lineage>
        <taxon>Eukaryota</taxon>
        <taxon>Fungi</taxon>
        <taxon>Dikarya</taxon>
        <taxon>Basidiomycota</taxon>
        <taxon>Agaricomycotina</taxon>
        <taxon>Agaricomycetes</taxon>
        <taxon>Agaricomycetidae</taxon>
        <taxon>Agaricales</taxon>
        <taxon>Agaricineae</taxon>
        <taxon>Galeropsidaceae</taxon>
        <taxon>Panaeolus</taxon>
    </lineage>
</organism>
<dbReference type="PROSITE" id="PS51939">
    <property type="entry name" value="XRRM"/>
    <property type="match status" value="2"/>
</dbReference>
<dbReference type="Proteomes" id="UP000284842">
    <property type="component" value="Unassembled WGS sequence"/>
</dbReference>
<dbReference type="InParanoid" id="A0A409W2N4"/>
<dbReference type="EMBL" id="NHTK01005852">
    <property type="protein sequence ID" value="PPQ72779.1"/>
    <property type="molecule type" value="Genomic_DNA"/>
</dbReference>
<dbReference type="Pfam" id="PF19977">
    <property type="entry name" value="xRRM"/>
    <property type="match status" value="2"/>
</dbReference>
<reference evidence="5 6" key="1">
    <citation type="journal article" date="2018" name="Evol. Lett.">
        <title>Horizontal gene cluster transfer increased hallucinogenic mushroom diversity.</title>
        <authorList>
            <person name="Reynolds H.T."/>
            <person name="Vijayakumar V."/>
            <person name="Gluck-Thaler E."/>
            <person name="Korotkin H.B."/>
            <person name="Matheny P.B."/>
            <person name="Slot J.C."/>
        </authorList>
    </citation>
    <scope>NUCLEOTIDE SEQUENCE [LARGE SCALE GENOMIC DNA]</scope>
    <source>
        <strain evidence="5 6">2629</strain>
    </source>
</reference>
<feature type="compositionally biased region" description="Polar residues" evidence="3">
    <location>
        <begin position="41"/>
        <end position="58"/>
    </location>
</feature>
<dbReference type="GO" id="GO:1904868">
    <property type="term" value="P:telomerase catalytic core complex assembly"/>
    <property type="evidence" value="ECO:0007669"/>
    <property type="project" value="InterPro"/>
</dbReference>
<feature type="region of interest" description="Disordered" evidence="3">
    <location>
        <begin position="712"/>
        <end position="731"/>
    </location>
</feature>
<keyword evidence="6" id="KW-1185">Reference proteome</keyword>
<dbReference type="InterPro" id="IPR012677">
    <property type="entry name" value="Nucleotide-bd_a/b_plait_sf"/>
</dbReference>
<evidence type="ECO:0000256" key="3">
    <source>
        <dbReference type="SAM" id="MobiDB-lite"/>
    </source>
</evidence>
<protein>
    <recommendedName>
        <fullName evidence="4">XRRM domain-containing protein</fullName>
    </recommendedName>
</protein>
<proteinExistence type="predicted"/>
<evidence type="ECO:0000256" key="2">
    <source>
        <dbReference type="PROSITE-ProRule" id="PRU01288"/>
    </source>
</evidence>
<gene>
    <name evidence="5" type="ORF">CVT24_012805</name>
</gene>
<dbReference type="STRING" id="181874.A0A409W2N4"/>
<dbReference type="OrthoDB" id="439993at2759"/>
<feature type="domain" description="XRRM" evidence="4">
    <location>
        <begin position="588"/>
        <end position="731"/>
    </location>
</feature>
<dbReference type="AlphaFoldDB" id="A0A409W2N4"/>